<dbReference type="AlphaFoldDB" id="A0A8S0V0P0"/>
<keyword evidence="5" id="KW-0539">Nucleus</keyword>
<keyword evidence="2" id="KW-0805">Transcription regulation</keyword>
<dbReference type="Proteomes" id="UP000594638">
    <property type="component" value="Unassembled WGS sequence"/>
</dbReference>
<comment type="caution">
    <text evidence="7">The sequence shown here is derived from an EMBL/GenBank/DDBJ whole genome shotgun (WGS) entry which is preliminary data.</text>
</comment>
<evidence type="ECO:0000259" key="6">
    <source>
        <dbReference type="PROSITE" id="PS50888"/>
    </source>
</evidence>
<dbReference type="SMART" id="SM00353">
    <property type="entry name" value="HLH"/>
    <property type="match status" value="1"/>
</dbReference>
<name>A0A8S0V0P0_OLEEU</name>
<sequence length="169" mass="19365">MDFASFCNSDSCETTLMVCNGREKKNMGTAKKAKAVAAVKLSNDPQSVAARQRRHRIRDRFKILRSLIPGGPKMDTASMLEEAIHYVKFLKTQIWLLQTMMDFEKDYGPDSAYYPPQYNSFFTHQSDVYPQNYDMGVQDEAMPQSGLLNSCFQGDDNVPFDDPPMQQYY</sequence>
<dbReference type="Gene3D" id="4.10.280.10">
    <property type="entry name" value="Helix-loop-helix DNA-binding domain"/>
    <property type="match status" value="1"/>
</dbReference>
<keyword evidence="8" id="KW-1185">Reference proteome</keyword>
<proteinExistence type="predicted"/>
<dbReference type="GO" id="GO:0003700">
    <property type="term" value="F:DNA-binding transcription factor activity"/>
    <property type="evidence" value="ECO:0007669"/>
    <property type="project" value="InterPro"/>
</dbReference>
<organism evidence="7 8">
    <name type="scientific">Olea europaea subsp. europaea</name>
    <dbReference type="NCBI Taxonomy" id="158383"/>
    <lineage>
        <taxon>Eukaryota</taxon>
        <taxon>Viridiplantae</taxon>
        <taxon>Streptophyta</taxon>
        <taxon>Embryophyta</taxon>
        <taxon>Tracheophyta</taxon>
        <taxon>Spermatophyta</taxon>
        <taxon>Magnoliopsida</taxon>
        <taxon>eudicotyledons</taxon>
        <taxon>Gunneridae</taxon>
        <taxon>Pentapetalae</taxon>
        <taxon>asterids</taxon>
        <taxon>lamiids</taxon>
        <taxon>Lamiales</taxon>
        <taxon>Oleaceae</taxon>
        <taxon>Oleeae</taxon>
        <taxon>Olea</taxon>
    </lineage>
</organism>
<dbReference type="GO" id="GO:0005634">
    <property type="term" value="C:nucleus"/>
    <property type="evidence" value="ECO:0007669"/>
    <property type="project" value="UniProtKB-SubCell"/>
</dbReference>
<dbReference type="InterPro" id="IPR045843">
    <property type="entry name" value="IND-like"/>
</dbReference>
<dbReference type="SUPFAM" id="SSF47459">
    <property type="entry name" value="HLH, helix-loop-helix DNA-binding domain"/>
    <property type="match status" value="1"/>
</dbReference>
<dbReference type="InterPro" id="IPR036638">
    <property type="entry name" value="HLH_DNA-bd_sf"/>
</dbReference>
<evidence type="ECO:0000313" key="7">
    <source>
        <dbReference type="EMBL" id="CAA3025271.1"/>
    </source>
</evidence>
<dbReference type="GO" id="GO:0046983">
    <property type="term" value="F:protein dimerization activity"/>
    <property type="evidence" value="ECO:0007669"/>
    <property type="project" value="InterPro"/>
</dbReference>
<dbReference type="EMBL" id="CACTIH010009129">
    <property type="protein sequence ID" value="CAA3025271.1"/>
    <property type="molecule type" value="Genomic_DNA"/>
</dbReference>
<dbReference type="OrthoDB" id="2017571at2759"/>
<reference evidence="7 8" key="1">
    <citation type="submission" date="2019-12" db="EMBL/GenBank/DDBJ databases">
        <authorList>
            <person name="Alioto T."/>
            <person name="Alioto T."/>
            <person name="Gomez Garrido J."/>
        </authorList>
    </citation>
    <scope>NUCLEOTIDE SEQUENCE [LARGE SCALE GENOMIC DNA]</scope>
</reference>
<evidence type="ECO:0000256" key="5">
    <source>
        <dbReference type="ARBA" id="ARBA00023242"/>
    </source>
</evidence>
<accession>A0A8S0V0P0</accession>
<keyword evidence="3" id="KW-0238">DNA-binding</keyword>
<evidence type="ECO:0000256" key="4">
    <source>
        <dbReference type="ARBA" id="ARBA00023163"/>
    </source>
</evidence>
<dbReference type="PANTHER" id="PTHR45914:SF2">
    <property type="entry name" value="TRANSCRIPTION FACTOR BHLH140-LIKE PROTEIN"/>
    <property type="match status" value="1"/>
</dbReference>
<feature type="domain" description="BHLH" evidence="6">
    <location>
        <begin position="41"/>
        <end position="90"/>
    </location>
</feature>
<evidence type="ECO:0000313" key="8">
    <source>
        <dbReference type="Proteomes" id="UP000594638"/>
    </source>
</evidence>
<comment type="subcellular location">
    <subcellularLocation>
        <location evidence="1">Nucleus</location>
    </subcellularLocation>
</comment>
<gene>
    <name evidence="7" type="ORF">OLEA9_A000702</name>
</gene>
<evidence type="ECO:0000256" key="2">
    <source>
        <dbReference type="ARBA" id="ARBA00023015"/>
    </source>
</evidence>
<dbReference type="PANTHER" id="PTHR45914">
    <property type="entry name" value="TRANSCRIPTION FACTOR HEC3-RELATED"/>
    <property type="match status" value="1"/>
</dbReference>
<dbReference type="GO" id="GO:0003677">
    <property type="term" value="F:DNA binding"/>
    <property type="evidence" value="ECO:0007669"/>
    <property type="project" value="UniProtKB-KW"/>
</dbReference>
<protein>
    <submittedName>
        <fullName evidence="7">Transcription factor bHLH140-like</fullName>
    </submittedName>
</protein>
<evidence type="ECO:0000256" key="1">
    <source>
        <dbReference type="ARBA" id="ARBA00004123"/>
    </source>
</evidence>
<dbReference type="Pfam" id="PF00010">
    <property type="entry name" value="HLH"/>
    <property type="match status" value="1"/>
</dbReference>
<dbReference type="InterPro" id="IPR011598">
    <property type="entry name" value="bHLH_dom"/>
</dbReference>
<dbReference type="Gramene" id="OE9A000702T1">
    <property type="protein sequence ID" value="OE9A000702C1"/>
    <property type="gene ID" value="OE9A000702"/>
</dbReference>
<evidence type="ECO:0000256" key="3">
    <source>
        <dbReference type="ARBA" id="ARBA00023125"/>
    </source>
</evidence>
<keyword evidence="4" id="KW-0804">Transcription</keyword>
<dbReference type="PROSITE" id="PS50888">
    <property type="entry name" value="BHLH"/>
    <property type="match status" value="1"/>
</dbReference>